<dbReference type="NCBIfam" id="TIGR00254">
    <property type="entry name" value="GGDEF"/>
    <property type="match status" value="1"/>
</dbReference>
<gene>
    <name evidence="3" type="ORF">AUC71_10615</name>
</gene>
<proteinExistence type="predicted"/>
<dbReference type="InterPro" id="IPR052155">
    <property type="entry name" value="Biofilm_reg_signaling"/>
</dbReference>
<dbReference type="InterPro" id="IPR043128">
    <property type="entry name" value="Rev_trsase/Diguanyl_cyclase"/>
</dbReference>
<reference evidence="3 4" key="1">
    <citation type="journal article" date="2016" name="Environ. Microbiol.">
        <title>New Methyloceanibacter diversity from North Sea sediments includes methanotroph containing solely the soluble methane monooxygenase.</title>
        <authorList>
            <person name="Vekeman B."/>
            <person name="Kerckhof F.M."/>
            <person name="Cremers G."/>
            <person name="de Vos P."/>
            <person name="Vandamme P."/>
            <person name="Boon N."/>
            <person name="Op den Camp H.J."/>
            <person name="Heylen K."/>
        </authorList>
    </citation>
    <scope>NUCLEOTIDE SEQUENCE [LARGE SCALE GENOMIC DNA]</scope>
    <source>
        <strain evidence="3 4">R-67177</strain>
    </source>
</reference>
<dbReference type="Pfam" id="PF00563">
    <property type="entry name" value="EAL"/>
    <property type="match status" value="1"/>
</dbReference>
<keyword evidence="4" id="KW-1185">Reference proteome</keyword>
<dbReference type="PROSITE" id="PS50883">
    <property type="entry name" value="EAL"/>
    <property type="match status" value="1"/>
</dbReference>
<dbReference type="Gene3D" id="3.30.70.270">
    <property type="match status" value="1"/>
</dbReference>
<dbReference type="Proteomes" id="UP000095042">
    <property type="component" value="Unassembled WGS sequence"/>
</dbReference>
<evidence type="ECO:0000259" key="1">
    <source>
        <dbReference type="PROSITE" id="PS50883"/>
    </source>
</evidence>
<sequence length="417" mass="45958">MIDLDGFKEVNDTQGHAAGDVVLKAAGDRLKERIGTRGTVGRLGGDEFAVVLPNLSDPLEAAKICDDLLASFRAPFGSEGQDAFLGLSLGIAMSPSHGDCATDLLASADFALYRAKSEPSMGYCIFQPALRQAALARRNCDQELREAVAQGQLEMNYQPLVRLEDYRVTGAEALLRWRHPQHGLIAPDAFLDVLERGRLARAVGDWTIHEAVTLARRVRALGNPSFRANVNLFAVQLRQDELAKTVTKALEANGLPPDALELEITENIFLQEGEAMIGPLRQLRDLGVGIAFDDYGTGFASLSLLKRFPLTRLKIDRSFVRNLCSDKEDEAVVRAIVYLAESFGLEVTAEGVEREDQRQRLLELGCESAQGYLFGRPMTGQRIMEIMNGAQHEGLARWPHFPPKRTDVANKTFVKRA</sequence>
<dbReference type="Pfam" id="PF00990">
    <property type="entry name" value="GGDEF"/>
    <property type="match status" value="1"/>
</dbReference>
<dbReference type="CDD" id="cd01948">
    <property type="entry name" value="EAL"/>
    <property type="match status" value="1"/>
</dbReference>
<dbReference type="SUPFAM" id="SSF141868">
    <property type="entry name" value="EAL domain-like"/>
    <property type="match status" value="1"/>
</dbReference>
<dbReference type="SMART" id="SM00267">
    <property type="entry name" value="GGDEF"/>
    <property type="match status" value="1"/>
</dbReference>
<evidence type="ECO:0008006" key="5">
    <source>
        <dbReference type="Google" id="ProtNLM"/>
    </source>
</evidence>
<dbReference type="InterPro" id="IPR029787">
    <property type="entry name" value="Nucleotide_cyclase"/>
</dbReference>
<name>A0A1E3WDW7_9HYPH</name>
<protein>
    <recommendedName>
        <fullName evidence="5">Diguanylate cyclase</fullName>
    </recommendedName>
</protein>
<dbReference type="InterPro" id="IPR000160">
    <property type="entry name" value="GGDEF_dom"/>
</dbReference>
<feature type="domain" description="GGDEF" evidence="2">
    <location>
        <begin position="1"/>
        <end position="128"/>
    </location>
</feature>
<comment type="caution">
    <text evidence="3">The sequence shown here is derived from an EMBL/GenBank/DDBJ whole genome shotgun (WGS) entry which is preliminary data.</text>
</comment>
<dbReference type="EMBL" id="LPWD01000136">
    <property type="protein sequence ID" value="ODS03257.1"/>
    <property type="molecule type" value="Genomic_DNA"/>
</dbReference>
<dbReference type="SUPFAM" id="SSF55073">
    <property type="entry name" value="Nucleotide cyclase"/>
    <property type="match status" value="1"/>
</dbReference>
<feature type="domain" description="EAL" evidence="1">
    <location>
        <begin position="137"/>
        <end position="391"/>
    </location>
</feature>
<evidence type="ECO:0000259" key="2">
    <source>
        <dbReference type="PROSITE" id="PS50887"/>
    </source>
</evidence>
<dbReference type="InterPro" id="IPR035919">
    <property type="entry name" value="EAL_sf"/>
</dbReference>
<dbReference type="PANTHER" id="PTHR44757:SF2">
    <property type="entry name" value="BIOFILM ARCHITECTURE MAINTENANCE PROTEIN MBAA"/>
    <property type="match status" value="1"/>
</dbReference>
<dbReference type="PROSITE" id="PS50887">
    <property type="entry name" value="GGDEF"/>
    <property type="match status" value="1"/>
</dbReference>
<dbReference type="AlphaFoldDB" id="A0A1E3WDW7"/>
<accession>A0A1E3WDW7</accession>
<evidence type="ECO:0000313" key="4">
    <source>
        <dbReference type="Proteomes" id="UP000095042"/>
    </source>
</evidence>
<organism evidence="3 4">
    <name type="scientific">Methyloceanibacter marginalis</name>
    <dbReference type="NCBI Taxonomy" id="1774971"/>
    <lineage>
        <taxon>Bacteria</taxon>
        <taxon>Pseudomonadati</taxon>
        <taxon>Pseudomonadota</taxon>
        <taxon>Alphaproteobacteria</taxon>
        <taxon>Hyphomicrobiales</taxon>
        <taxon>Hyphomicrobiaceae</taxon>
        <taxon>Methyloceanibacter</taxon>
    </lineage>
</organism>
<evidence type="ECO:0000313" key="3">
    <source>
        <dbReference type="EMBL" id="ODS03257.1"/>
    </source>
</evidence>
<dbReference type="InterPro" id="IPR001633">
    <property type="entry name" value="EAL_dom"/>
</dbReference>
<dbReference type="PANTHER" id="PTHR44757">
    <property type="entry name" value="DIGUANYLATE CYCLASE DGCP"/>
    <property type="match status" value="1"/>
</dbReference>
<dbReference type="CDD" id="cd01949">
    <property type="entry name" value="GGDEF"/>
    <property type="match status" value="1"/>
</dbReference>
<dbReference type="Gene3D" id="3.20.20.450">
    <property type="entry name" value="EAL domain"/>
    <property type="match status" value="1"/>
</dbReference>
<dbReference type="SMART" id="SM00052">
    <property type="entry name" value="EAL"/>
    <property type="match status" value="1"/>
</dbReference>